<accession>A0A381VAA5</accession>
<sequence>KIVVAMLLPVIGLLGVLFAVIAQPVFVSAFLSIMLAAFVFLLLLFCSLRVEVSREHLKVRFGLGLIHRSFEIIEVVDAYPVRNKWYWGLGIRLTPHGWLYNIQGLDAVEIVMRSSEKYRIGTPEPEELTRALQNALTAIREAAPPAAQSSGVPGGS</sequence>
<evidence type="ECO:0000256" key="1">
    <source>
        <dbReference type="SAM" id="Phobius"/>
    </source>
</evidence>
<keyword evidence="1" id="KW-0812">Transmembrane</keyword>
<reference evidence="2" key="1">
    <citation type="submission" date="2018-05" db="EMBL/GenBank/DDBJ databases">
        <authorList>
            <person name="Lanie J.A."/>
            <person name="Ng W.-L."/>
            <person name="Kazmierczak K.M."/>
            <person name="Andrzejewski T.M."/>
            <person name="Davidsen T.M."/>
            <person name="Wayne K.J."/>
            <person name="Tettelin H."/>
            <person name="Glass J.I."/>
            <person name="Rusch D."/>
            <person name="Podicherti R."/>
            <person name="Tsui H.-C.T."/>
            <person name="Winkler M.E."/>
        </authorList>
    </citation>
    <scope>NUCLEOTIDE SEQUENCE</scope>
</reference>
<organism evidence="2">
    <name type="scientific">marine metagenome</name>
    <dbReference type="NCBI Taxonomy" id="408172"/>
    <lineage>
        <taxon>unclassified sequences</taxon>
        <taxon>metagenomes</taxon>
        <taxon>ecological metagenomes</taxon>
    </lineage>
</organism>
<name>A0A381VAA5_9ZZZZ</name>
<proteinExistence type="predicted"/>
<keyword evidence="1" id="KW-0472">Membrane</keyword>
<dbReference type="EMBL" id="UINC01008286">
    <property type="protein sequence ID" value="SVA37316.1"/>
    <property type="molecule type" value="Genomic_DNA"/>
</dbReference>
<feature type="transmembrane region" description="Helical" evidence="1">
    <location>
        <begin position="29"/>
        <end position="50"/>
    </location>
</feature>
<evidence type="ECO:0000313" key="2">
    <source>
        <dbReference type="EMBL" id="SVA37316.1"/>
    </source>
</evidence>
<gene>
    <name evidence="2" type="ORF">METZ01_LOCUS90170</name>
</gene>
<dbReference type="AlphaFoldDB" id="A0A381VAA5"/>
<feature type="non-terminal residue" evidence="2">
    <location>
        <position position="1"/>
    </location>
</feature>
<keyword evidence="1" id="KW-1133">Transmembrane helix</keyword>
<protein>
    <submittedName>
        <fullName evidence="2">Uncharacterized protein</fullName>
    </submittedName>
</protein>